<evidence type="ECO:0000313" key="3">
    <source>
        <dbReference type="EMBL" id="TBU11527.1"/>
    </source>
</evidence>
<keyword evidence="4" id="KW-1185">Reference proteome</keyword>
<gene>
    <name evidence="2" type="ORF">CWI37_0956p0010</name>
    <name evidence="3" type="ORF">CWI38_1157p0020</name>
</gene>
<protein>
    <submittedName>
        <fullName evidence="2">Uncharacterized protein</fullName>
    </submittedName>
</protein>
<evidence type="ECO:0000313" key="2">
    <source>
        <dbReference type="EMBL" id="TBU00599.1"/>
    </source>
</evidence>
<comment type="caution">
    <text evidence="2">The sequence shown here is derived from an EMBL/GenBank/DDBJ whole genome shotgun (WGS) entry which is preliminary data.</text>
</comment>
<dbReference type="VEuPathDB" id="MicrosporidiaDB:CWI38_1157p0020"/>
<keyword evidence="1" id="KW-0812">Transmembrane</keyword>
<dbReference type="AlphaFoldDB" id="A0A4Q9KZX7"/>
<evidence type="ECO:0000313" key="5">
    <source>
        <dbReference type="Proteomes" id="UP000292362"/>
    </source>
</evidence>
<name>A0A4Q9KZX7_9MICR</name>
<feature type="transmembrane region" description="Helical" evidence="1">
    <location>
        <begin position="42"/>
        <end position="64"/>
    </location>
</feature>
<proteinExistence type="predicted"/>
<accession>A0A4Q9KZX7</accession>
<reference evidence="4 5" key="1">
    <citation type="submission" date="2017-12" db="EMBL/GenBank/DDBJ databases">
        <authorList>
            <person name="Pombert J.-F."/>
            <person name="Haag K.L."/>
            <person name="Ebert D."/>
        </authorList>
    </citation>
    <scope>NUCLEOTIDE SEQUENCE [LARGE SCALE GENOMIC DNA]</scope>
    <source>
        <strain evidence="2">FI-OER-3-3</strain>
        <strain evidence="3">IL-G-3</strain>
    </source>
</reference>
<dbReference type="Proteomes" id="UP000292362">
    <property type="component" value="Unassembled WGS sequence"/>
</dbReference>
<evidence type="ECO:0000313" key="4">
    <source>
        <dbReference type="Proteomes" id="UP000292282"/>
    </source>
</evidence>
<evidence type="ECO:0000256" key="1">
    <source>
        <dbReference type="SAM" id="Phobius"/>
    </source>
</evidence>
<sequence length="110" mass="13530">MKFEIQLNFFHRIKDTNNENIYLKCFFYYFSFYDNIAKYQNINYIFFSIYEFFSILLSLIMSNIEDSNKNKKMRNFLIDEERKNKDIEEAANLVVKNELKEIEAFLEQNK</sequence>
<keyword evidence="1" id="KW-0472">Membrane</keyword>
<dbReference type="VEuPathDB" id="MicrosporidiaDB:CWI37_0956p0010"/>
<keyword evidence="1" id="KW-1133">Transmembrane helix</keyword>
<dbReference type="EMBL" id="PITJ01000956">
    <property type="protein sequence ID" value="TBU00599.1"/>
    <property type="molecule type" value="Genomic_DNA"/>
</dbReference>
<dbReference type="Proteomes" id="UP000292282">
    <property type="component" value="Unassembled WGS sequence"/>
</dbReference>
<dbReference type="EMBL" id="PITK01001157">
    <property type="protein sequence ID" value="TBU11527.1"/>
    <property type="molecule type" value="Genomic_DNA"/>
</dbReference>
<organism evidence="2 5">
    <name type="scientific">Hamiltosporidium tvaerminnensis</name>
    <dbReference type="NCBI Taxonomy" id="1176355"/>
    <lineage>
        <taxon>Eukaryota</taxon>
        <taxon>Fungi</taxon>
        <taxon>Fungi incertae sedis</taxon>
        <taxon>Microsporidia</taxon>
        <taxon>Dubosqiidae</taxon>
        <taxon>Hamiltosporidium</taxon>
    </lineage>
</organism>